<protein>
    <submittedName>
        <fullName evidence="1">Uncharacterized protein</fullName>
    </submittedName>
</protein>
<dbReference type="Proteomes" id="UP001237642">
    <property type="component" value="Unassembled WGS sequence"/>
</dbReference>
<gene>
    <name evidence="1" type="ORF">POM88_019670</name>
</gene>
<accession>A0AAD8IAL2</accession>
<evidence type="ECO:0000313" key="2">
    <source>
        <dbReference type="Proteomes" id="UP001237642"/>
    </source>
</evidence>
<reference evidence="1" key="2">
    <citation type="submission" date="2023-05" db="EMBL/GenBank/DDBJ databases">
        <authorList>
            <person name="Schelkunov M.I."/>
        </authorList>
    </citation>
    <scope>NUCLEOTIDE SEQUENCE</scope>
    <source>
        <strain evidence="1">Hsosn_3</strain>
        <tissue evidence="1">Leaf</tissue>
    </source>
</reference>
<organism evidence="1 2">
    <name type="scientific">Heracleum sosnowskyi</name>
    <dbReference type="NCBI Taxonomy" id="360622"/>
    <lineage>
        <taxon>Eukaryota</taxon>
        <taxon>Viridiplantae</taxon>
        <taxon>Streptophyta</taxon>
        <taxon>Embryophyta</taxon>
        <taxon>Tracheophyta</taxon>
        <taxon>Spermatophyta</taxon>
        <taxon>Magnoliopsida</taxon>
        <taxon>eudicotyledons</taxon>
        <taxon>Gunneridae</taxon>
        <taxon>Pentapetalae</taxon>
        <taxon>asterids</taxon>
        <taxon>campanulids</taxon>
        <taxon>Apiales</taxon>
        <taxon>Apiaceae</taxon>
        <taxon>Apioideae</taxon>
        <taxon>apioid superclade</taxon>
        <taxon>Tordylieae</taxon>
        <taxon>Tordyliinae</taxon>
        <taxon>Heracleum</taxon>
    </lineage>
</organism>
<keyword evidence="2" id="KW-1185">Reference proteome</keyword>
<proteinExistence type="predicted"/>
<name>A0AAD8IAL2_9APIA</name>
<comment type="caution">
    <text evidence="1">The sequence shown here is derived from an EMBL/GenBank/DDBJ whole genome shotgun (WGS) entry which is preliminary data.</text>
</comment>
<dbReference type="AlphaFoldDB" id="A0AAD8IAL2"/>
<evidence type="ECO:0000313" key="1">
    <source>
        <dbReference type="EMBL" id="KAK1381935.1"/>
    </source>
</evidence>
<sequence length="139" mass="15349">MQSVRASESQRNEHTMQIDSAGIVYQPQTDQANPFLIPQNSRAPIDLVTVLDVSGSMAGWHYCRTNRKRLPLVGSGVIGMLREGILLGILMNMQPSPILRPFRQNDLLTEYTASYHSGDSTQTCSSGKFCSISVLATYL</sequence>
<reference evidence="1" key="1">
    <citation type="submission" date="2023-02" db="EMBL/GenBank/DDBJ databases">
        <title>Genome of toxic invasive species Heracleum sosnowskyi carries increased number of genes despite the absence of recent whole-genome duplications.</title>
        <authorList>
            <person name="Schelkunov M."/>
            <person name="Shtratnikova V."/>
            <person name="Makarenko M."/>
            <person name="Klepikova A."/>
            <person name="Omelchenko D."/>
            <person name="Novikova G."/>
            <person name="Obukhova E."/>
            <person name="Bogdanov V."/>
            <person name="Penin A."/>
            <person name="Logacheva M."/>
        </authorList>
    </citation>
    <scope>NUCLEOTIDE SEQUENCE</scope>
    <source>
        <strain evidence="1">Hsosn_3</strain>
        <tissue evidence="1">Leaf</tissue>
    </source>
</reference>
<dbReference type="EMBL" id="JAUIZM010000005">
    <property type="protein sequence ID" value="KAK1381935.1"/>
    <property type="molecule type" value="Genomic_DNA"/>
</dbReference>